<dbReference type="AlphaFoldDB" id="A0A1H8TW60"/>
<proteinExistence type="predicted"/>
<name>A0A1H8TW60_9SPHI</name>
<protein>
    <submittedName>
        <fullName evidence="1">Uncharacterized protein</fullName>
    </submittedName>
</protein>
<organism evidence="1 2">
    <name type="scientific">Mucilaginibacter gossypiicola</name>
    <dbReference type="NCBI Taxonomy" id="551995"/>
    <lineage>
        <taxon>Bacteria</taxon>
        <taxon>Pseudomonadati</taxon>
        <taxon>Bacteroidota</taxon>
        <taxon>Sphingobacteriia</taxon>
        <taxon>Sphingobacteriales</taxon>
        <taxon>Sphingobacteriaceae</taxon>
        <taxon>Mucilaginibacter</taxon>
    </lineage>
</organism>
<gene>
    <name evidence="1" type="ORF">SAMN05192574_11730</name>
</gene>
<evidence type="ECO:0000313" key="2">
    <source>
        <dbReference type="Proteomes" id="UP000198942"/>
    </source>
</evidence>
<reference evidence="2" key="1">
    <citation type="submission" date="2016-10" db="EMBL/GenBank/DDBJ databases">
        <authorList>
            <person name="Varghese N."/>
            <person name="Submissions S."/>
        </authorList>
    </citation>
    <scope>NUCLEOTIDE SEQUENCE [LARGE SCALE GENOMIC DNA]</scope>
    <source>
        <strain evidence="2">Gh-48</strain>
    </source>
</reference>
<dbReference type="Proteomes" id="UP000198942">
    <property type="component" value="Unassembled WGS sequence"/>
</dbReference>
<keyword evidence="2" id="KW-1185">Reference proteome</keyword>
<evidence type="ECO:0000313" key="1">
    <source>
        <dbReference type="EMBL" id="SEO95270.1"/>
    </source>
</evidence>
<dbReference type="EMBL" id="FOCL01000017">
    <property type="protein sequence ID" value="SEO95270.1"/>
    <property type="molecule type" value="Genomic_DNA"/>
</dbReference>
<accession>A0A1H8TW60</accession>
<sequence length="44" mass="5303">MIKYQQQTIIIDKNNVLSLKKKRFINLFDKNKAIHGLRKVIYEV</sequence>